<gene>
    <name evidence="1" type="ORF">N7452_005806</name>
</gene>
<evidence type="ECO:0000313" key="2">
    <source>
        <dbReference type="Proteomes" id="UP001147695"/>
    </source>
</evidence>
<sequence length="236" mass="26499">MKFIDLLYAVRLSKLDEDCVPVFEPQRCANCDSVLRGSMFANRQTPESAICEECYRLTHYGDASYTKIYKHCILSEAITPPISRKMCRCEAVSHVDSSGEPRSLFPVEENENHFNDYGAWGERCNILRLGELVAKSKYRGLQATVKPKKPKSSKAFNARPAKSQYDIGGKDFGLTDIATENLYRFPSGSSTSVASEAMADGDIPLFFRRYTERYPFGNVHMALRIGPLVIENGVSK</sequence>
<reference evidence="1" key="1">
    <citation type="submission" date="2022-12" db="EMBL/GenBank/DDBJ databases">
        <authorList>
            <person name="Petersen C."/>
        </authorList>
    </citation>
    <scope>NUCLEOTIDE SEQUENCE</scope>
    <source>
        <strain evidence="1">IBT 35673</strain>
    </source>
</reference>
<reference evidence="1" key="2">
    <citation type="journal article" date="2023" name="IMA Fungus">
        <title>Comparative genomic study of the Penicillium genus elucidates a diverse pangenome and 15 lateral gene transfer events.</title>
        <authorList>
            <person name="Petersen C."/>
            <person name="Sorensen T."/>
            <person name="Nielsen M.R."/>
            <person name="Sondergaard T.E."/>
            <person name="Sorensen J.L."/>
            <person name="Fitzpatrick D.A."/>
            <person name="Frisvad J.C."/>
            <person name="Nielsen K.L."/>
        </authorList>
    </citation>
    <scope>NUCLEOTIDE SEQUENCE</scope>
    <source>
        <strain evidence="1">IBT 35673</strain>
    </source>
</reference>
<proteinExistence type="predicted"/>
<comment type="caution">
    <text evidence="1">The sequence shown here is derived from an EMBL/GenBank/DDBJ whole genome shotgun (WGS) entry which is preliminary data.</text>
</comment>
<evidence type="ECO:0000313" key="1">
    <source>
        <dbReference type="EMBL" id="KAJ5339078.1"/>
    </source>
</evidence>
<dbReference type="AlphaFoldDB" id="A0A9W9UFF1"/>
<dbReference type="Proteomes" id="UP001147695">
    <property type="component" value="Unassembled WGS sequence"/>
</dbReference>
<accession>A0A9W9UFF1</accession>
<organism evidence="1 2">
    <name type="scientific">Penicillium brevicompactum</name>
    <dbReference type="NCBI Taxonomy" id="5074"/>
    <lineage>
        <taxon>Eukaryota</taxon>
        <taxon>Fungi</taxon>
        <taxon>Dikarya</taxon>
        <taxon>Ascomycota</taxon>
        <taxon>Pezizomycotina</taxon>
        <taxon>Eurotiomycetes</taxon>
        <taxon>Eurotiomycetidae</taxon>
        <taxon>Eurotiales</taxon>
        <taxon>Aspergillaceae</taxon>
        <taxon>Penicillium</taxon>
    </lineage>
</organism>
<protein>
    <submittedName>
        <fullName evidence="1">Uncharacterized protein</fullName>
    </submittedName>
</protein>
<dbReference type="EMBL" id="JAPZBQ010000003">
    <property type="protein sequence ID" value="KAJ5339078.1"/>
    <property type="molecule type" value="Genomic_DNA"/>
</dbReference>
<name>A0A9W9UFF1_PENBR</name>